<evidence type="ECO:0000259" key="2">
    <source>
        <dbReference type="Pfam" id="PF13191"/>
    </source>
</evidence>
<dbReference type="OrthoDB" id="2386201at2759"/>
<dbReference type="PANTHER" id="PTHR28122:SF1">
    <property type="entry name" value="E3 UBIQUITIN-PROTEIN LIGASE SUBSTRATE RECEPTOR MMS22"/>
    <property type="match status" value="1"/>
</dbReference>
<feature type="region of interest" description="Disordered" evidence="1">
    <location>
        <begin position="195"/>
        <end position="223"/>
    </location>
</feature>
<keyword evidence="6" id="KW-1185">Reference proteome</keyword>
<reference evidence="5" key="1">
    <citation type="journal article" date="2021" name="Nat. Commun.">
        <title>Genetic determinants of endophytism in the Arabidopsis root mycobiome.</title>
        <authorList>
            <person name="Mesny F."/>
            <person name="Miyauchi S."/>
            <person name="Thiergart T."/>
            <person name="Pickel B."/>
            <person name="Atanasova L."/>
            <person name="Karlsson M."/>
            <person name="Huettel B."/>
            <person name="Barry K.W."/>
            <person name="Haridas S."/>
            <person name="Chen C."/>
            <person name="Bauer D."/>
            <person name="Andreopoulos W."/>
            <person name="Pangilinan J."/>
            <person name="LaButti K."/>
            <person name="Riley R."/>
            <person name="Lipzen A."/>
            <person name="Clum A."/>
            <person name="Drula E."/>
            <person name="Henrissat B."/>
            <person name="Kohler A."/>
            <person name="Grigoriev I.V."/>
            <person name="Martin F.M."/>
            <person name="Hacquard S."/>
        </authorList>
    </citation>
    <scope>NUCLEOTIDE SEQUENCE</scope>
    <source>
        <strain evidence="5">MPI-SDFR-AT-0068</strain>
    </source>
</reference>
<feature type="compositionally biased region" description="Polar residues" evidence="1">
    <location>
        <begin position="564"/>
        <end position="584"/>
    </location>
</feature>
<feature type="compositionally biased region" description="Low complexity" evidence="1">
    <location>
        <begin position="473"/>
        <end position="486"/>
    </location>
</feature>
<feature type="compositionally biased region" description="Basic residues" evidence="1">
    <location>
        <begin position="675"/>
        <end position="691"/>
    </location>
</feature>
<organism evidence="5 6">
    <name type="scientific">Fusarium tricinctum</name>
    <dbReference type="NCBI Taxonomy" id="61284"/>
    <lineage>
        <taxon>Eukaryota</taxon>
        <taxon>Fungi</taxon>
        <taxon>Dikarya</taxon>
        <taxon>Ascomycota</taxon>
        <taxon>Pezizomycotina</taxon>
        <taxon>Sordariomycetes</taxon>
        <taxon>Hypocreomycetidae</taxon>
        <taxon>Hypocreales</taxon>
        <taxon>Nectriaceae</taxon>
        <taxon>Fusarium</taxon>
        <taxon>Fusarium tricinctum species complex</taxon>
    </lineage>
</organism>
<evidence type="ECO:0000256" key="1">
    <source>
        <dbReference type="SAM" id="MobiDB-lite"/>
    </source>
</evidence>
<dbReference type="Pfam" id="PF09462">
    <property type="entry name" value="Mus7"/>
    <property type="match status" value="1"/>
</dbReference>
<dbReference type="Pfam" id="PF13191">
    <property type="entry name" value="AAA_16"/>
    <property type="match status" value="1"/>
</dbReference>
<evidence type="ECO:0000313" key="5">
    <source>
        <dbReference type="EMBL" id="KAH7241723.1"/>
    </source>
</evidence>
<dbReference type="InterPro" id="IPR047088">
    <property type="entry name" value="ORC5_C"/>
</dbReference>
<dbReference type="InterPro" id="IPR041664">
    <property type="entry name" value="AAA_16"/>
</dbReference>
<feature type="compositionally biased region" description="Basic and acidic residues" evidence="1">
    <location>
        <begin position="36"/>
        <end position="58"/>
    </location>
</feature>
<feature type="region of interest" description="Disordered" evidence="1">
    <location>
        <begin position="1"/>
        <end position="101"/>
    </location>
</feature>
<feature type="domain" description="Orc1-like AAA ATPase" evidence="2">
    <location>
        <begin position="2261"/>
        <end position="2408"/>
    </location>
</feature>
<dbReference type="InterPro" id="IPR019021">
    <property type="entry name" value="Mms22"/>
</dbReference>
<feature type="compositionally biased region" description="Low complexity" evidence="1">
    <location>
        <begin position="587"/>
        <end position="596"/>
    </location>
</feature>
<feature type="compositionally biased region" description="Basic and acidic residues" evidence="1">
    <location>
        <begin position="251"/>
        <end position="269"/>
    </location>
</feature>
<dbReference type="EMBL" id="JAGPXF010000005">
    <property type="protein sequence ID" value="KAH7241723.1"/>
    <property type="molecule type" value="Genomic_DNA"/>
</dbReference>
<dbReference type="Gene3D" id="3.40.50.300">
    <property type="entry name" value="P-loop containing nucleotide triphosphate hydrolases"/>
    <property type="match status" value="1"/>
</dbReference>
<gene>
    <name evidence="5" type="ORF">BKA59DRAFT_421172</name>
</gene>
<feature type="compositionally biased region" description="Polar residues" evidence="1">
    <location>
        <begin position="818"/>
        <end position="834"/>
    </location>
</feature>
<feature type="region of interest" description="Disordered" evidence="1">
    <location>
        <begin position="771"/>
        <end position="874"/>
    </location>
</feature>
<feature type="domain" description="Origin recognition complex subunit 5 C-terminal" evidence="3">
    <location>
        <begin position="2564"/>
        <end position="2711"/>
    </location>
</feature>
<dbReference type="Proteomes" id="UP000813427">
    <property type="component" value="Unassembled WGS sequence"/>
</dbReference>
<feature type="region of interest" description="Disordered" evidence="1">
    <location>
        <begin position="250"/>
        <end position="542"/>
    </location>
</feature>
<sequence length="2713" mass="302233">MSNWKELGEVPDSEEEDGFESQELPSLPATTSTSKNDTEQNDDREQGTVNHDKEKDQGLDIWDVPDSSQDLAQHAPLAKTPSRIPGATTKPPETGNLSFDELNILSSSPLSSVHSDADLPDVDTFDLQRTIATTSAKPKPSNEAQQNPSASTGVLESYVERSSPPPEFTTNNRNVIHPSSSLILGDDHAVPMQSQELGDEAEHQAARQTVVRNERSLRPRKPIQERPYAIEMSYYSNILKRHGVRPLRLAIEGEKRRRQQAEQEASQDKDFEDDSQGSHLPDVSDESQLKSLEDFLDGLDTIGDPSPSPPKTSPMVDRAGPSSQASSTGDTENTSMAGDDLPTLKDLLRRPPTTTSKQHGKRKPSPSRSSARKRKRYDVVDSDPLEPASAFRLGHSATDSPAAQRSSRRNGDDSVPPVEISEQETHSPLVATGQAQSYLRLTQRPAMASMSDSEDELAGPATSLQPDGEGIASQSDSESGSESGSEIVNTVGRRIRGVLPASWLRLDQQAGPKKPSKDLQKRPAAFSPEREIRRGVAQRRVASPNVSKALEMFFEESDDDDISAPTTTSGQQTTDDVFHNQTRLNIIDEPPIYIPEDLSDDEGSVVEDNAVDPMSTGRKRQMKLSDSFNSTAKRRKSSDTSRKQSAPKGPHQPMITSMLSGTRGASVPAAELIKKKYRQPTLKRKSKGGKRSKTDMRRSYAPPRLSILDVVEPNAPRFLKIAARSATQRQDMGRSSPSRKVIRLATREDHIDVTSVLSNWRSGLISQRQSVTAARKAKTVRSKPTMAKPPLRETSGNGSSTPRRVPVPQGASRRLVKQVSQAGSIRYQTDSNVAEPQVPQHRRTSSLARSGSGVTRPAQLESDETDPTSRLSFNATKRRLDRLYRKQRGDFSASSIMTFDNGPDTFYPASPPPEENPIPLRAIEEPLQDQNKSRFRKKIKPQRIDVEAPQFSRANDPIPSEAVQIHELVQSVETNGEKLQGLGPYGTQYTHHFETFPLDCRVYFHESTLLGSGALETASKAITCQYLFESRPRLPFNFGEQVLRWGPWDAQVSSEMGVLLDSLADQIERALADGEDADPKLATSAAGFVMKFILNALSLADPTQAKSFVCRVIEVLKGFNARINALLDRHSSITTNNNNSNNNSTTQPRYSLIASVYDHFLIATLFVLRLCQGETSLMGEQFQMEDLLKGLAKTAITSLITTGIAQIANAYDDLKSPRIRERGLRDDMPIIHSWVVNMKVLEHAHVLRASFWDILYTVMATPEMSSSLDVTEHERLWKNMFLLLPLAEFNDKGIIVAGRRHETAVDGWSLPQKLLKKVFQVYKDNPRQSPSFNNYCRALVGRCHYLVQQWGWRKCVAVIGVIFDFFGSQNLAHLRNEEAYASPKFLDELAGNPSLSVDKSDKCFHIFLKLVALSIKKLSDIGALKDIRNLIARTMPNHNRQLLKEQMIQERDLAALRNHHDLLCTLFWASPGELRPGAHLIERLVTPASSHKEACLINLRAWSQLAKFIISSGEATTSFRPFTQWRNNFFQSMMQQFDSVQSDMQQQVLAMSKDATSTIDPHLINSMVAMNRRAVMDVLYASVAASLDVMRHAPNLEAATHALNTLQLEEVFRRSSAYPPELDWSILRTSLSTLDVFFSRVTEFNDDEESQQSECQILNSAQADDALLVVDQNLSKVYFSMARCVLSSEDEKKESPSTTVERSQCTEQVVTLTARLAVRFINGGLFRLVDMFKNGKYGLFNDVPAKISLDQRRHLVLFMTTLLKHDFDDFTNAGFSLSEVWVLSIVKPRPYLSYENQLAEQLRRLEKEFVPEAVTGLTINPDYNTNRDLFEFAISWMRKSLRDAGPALRKVIMAEHSKTLKLVMQQIQSDLRAMSHIASEHSSYVVFVRDIIGLIRAHGSDLCTIDKYFYQISKEYSPSIQDPQLQVAGMTSYGLRLSEGDVKIVQQVFYFLSNNFKMSLKDDKLREEVQLLQKGMENPGIFSFILGKMLPAIIHAAAIESLAFPMVEAYTEALRVFLTRAVIPRELAESDMPQLLALLRAIAGFMDQLSQTDRQLQPPQLHLVTQLLALSNNLWPSVYALSISGTSCGPWQDIVQALRDMRTGFLRAEPYVADMIDVEDYSLRAEILLYGFGKQGIESTQVDKDVKSFTNNLVNDVRKIWVTSGTRISIQAPGRGPGFTQTQTSQGVPMPVWEPEVLVNDVYEELRRWNNWWNTVFGERQVPANVHIPILGEIVQMQGNTMTSLFGLPDEVILTPLFESFPCREHQIRSLATLLHPDAAPCRNLVVHGATATGKSAIVSQLVSDLVTNVNNDASSGGLQAANVSSVQCITGRHLFESIVGQVAEALQWEEIPRRCETLAQLTVEMVKMIQYPKRDARWRFVLVLDAIDRQRDAPPTLLPALARLSEIIPCLTCVFIVTSPPASFLRSPSSAHLLFPPYEKKEFVRIAALTPPKSLPTCTQQETTDLWTRFCAAVYDSLTKSASRTLPSFKHSCNALWPRFTAPIVAGTHLPKEFSKLLIAGRVHFQDESLLNPSIVSVRPKNKPVDTAATKPTSSATDLTNLLPTTARLLLLAAYLASHNATRHDLTLFSTYHHGRKRRRGGIAVRGGTRTKHRKIARKLLGAHAFVLERMMAIFAAVRSEWADGTLVGASGLDADVAMAISTLASLRLLTRVGGAGDVMDRGGKWRINVAWEVIRGIGRSIGVEVEEWLID</sequence>
<dbReference type="GO" id="GO:0031297">
    <property type="term" value="P:replication fork processing"/>
    <property type="evidence" value="ECO:0007669"/>
    <property type="project" value="InterPro"/>
</dbReference>
<feature type="compositionally biased region" description="Polar residues" evidence="1">
    <location>
        <begin position="321"/>
        <end position="336"/>
    </location>
</feature>
<feature type="domain" description="ORC5 lid" evidence="4">
    <location>
        <begin position="2468"/>
        <end position="2527"/>
    </location>
</feature>
<dbReference type="PANTHER" id="PTHR28122">
    <property type="entry name" value="E3 UBIQUITIN-PROTEIN LIGASE SUBSTRATE RECEPTOR MMS22"/>
    <property type="match status" value="1"/>
</dbReference>
<name>A0A8K0W9C3_9HYPO</name>
<dbReference type="SUPFAM" id="SSF52540">
    <property type="entry name" value="P-loop containing nucleoside triphosphate hydrolases"/>
    <property type="match status" value="1"/>
</dbReference>
<feature type="compositionally biased region" description="Polar residues" evidence="1">
    <location>
        <begin position="130"/>
        <end position="154"/>
    </location>
</feature>
<dbReference type="GO" id="GO:0035361">
    <property type="term" value="C:Cul8-RING ubiquitin ligase complex"/>
    <property type="evidence" value="ECO:0007669"/>
    <property type="project" value="TreeGrafter"/>
</dbReference>
<comment type="caution">
    <text evidence="5">The sequence shown here is derived from an EMBL/GenBank/DDBJ whole genome shotgun (WGS) entry which is preliminary data.</text>
</comment>
<dbReference type="InterPro" id="IPR048866">
    <property type="entry name" value="ORC5_lid"/>
</dbReference>
<dbReference type="GO" id="GO:0005634">
    <property type="term" value="C:nucleus"/>
    <property type="evidence" value="ECO:0007669"/>
    <property type="project" value="InterPro"/>
</dbReference>
<evidence type="ECO:0000259" key="4">
    <source>
        <dbReference type="Pfam" id="PF21639"/>
    </source>
</evidence>
<dbReference type="Pfam" id="PF21639">
    <property type="entry name" value="ORC5_lid"/>
    <property type="match status" value="1"/>
</dbReference>
<feature type="compositionally biased region" description="Basic residues" evidence="1">
    <location>
        <begin position="358"/>
        <end position="376"/>
    </location>
</feature>
<proteinExistence type="predicted"/>
<feature type="region of interest" description="Disordered" evidence="1">
    <location>
        <begin position="130"/>
        <end position="179"/>
    </location>
</feature>
<protein>
    <submittedName>
        <fullName evidence="5">Mus7/MMS22 family-domain-containing protein</fullName>
    </submittedName>
</protein>
<feature type="compositionally biased region" description="Acidic residues" evidence="1">
    <location>
        <begin position="9"/>
        <end position="20"/>
    </location>
</feature>
<dbReference type="GO" id="GO:0000724">
    <property type="term" value="P:double-strand break repair via homologous recombination"/>
    <property type="evidence" value="ECO:0007669"/>
    <property type="project" value="TreeGrafter"/>
</dbReference>
<feature type="region of interest" description="Disordered" evidence="1">
    <location>
        <begin position="557"/>
        <end position="699"/>
    </location>
</feature>
<evidence type="ECO:0000259" key="3">
    <source>
        <dbReference type="Pfam" id="PF14630"/>
    </source>
</evidence>
<evidence type="ECO:0000313" key="6">
    <source>
        <dbReference type="Proteomes" id="UP000813427"/>
    </source>
</evidence>
<dbReference type="Pfam" id="PF14630">
    <property type="entry name" value="ORC5_C"/>
    <property type="match status" value="1"/>
</dbReference>
<feature type="compositionally biased region" description="Polar residues" evidence="1">
    <location>
        <begin position="168"/>
        <end position="179"/>
    </location>
</feature>
<accession>A0A8K0W9C3</accession>
<dbReference type="InterPro" id="IPR027417">
    <property type="entry name" value="P-loop_NTPase"/>
</dbReference>